<dbReference type="Proteomes" id="UP000675968">
    <property type="component" value="Unassembled WGS sequence"/>
</dbReference>
<organism evidence="1 2">
    <name type="scientific">Candidatus Iainarchaeum sp</name>
    <dbReference type="NCBI Taxonomy" id="3101447"/>
    <lineage>
        <taxon>Archaea</taxon>
        <taxon>Candidatus Iainarchaeota</taxon>
        <taxon>Candidatus Iainarchaeia</taxon>
        <taxon>Candidatus Iainarchaeales</taxon>
        <taxon>Candidatus Iainarchaeaceae</taxon>
        <taxon>Candidatus Iainarchaeum</taxon>
    </lineage>
</organism>
<evidence type="ECO:0000313" key="1">
    <source>
        <dbReference type="EMBL" id="MBS3061932.1"/>
    </source>
</evidence>
<gene>
    <name evidence="1" type="ORF">J4215_05105</name>
</gene>
<dbReference type="PANTHER" id="PTHR31118">
    <property type="entry name" value="CYCLASE-LIKE PROTEIN 2"/>
    <property type="match status" value="1"/>
</dbReference>
<dbReference type="PANTHER" id="PTHR31118:SF12">
    <property type="entry name" value="CYCLASE-LIKE PROTEIN 2"/>
    <property type="match status" value="1"/>
</dbReference>
<dbReference type="EMBL" id="JAGVWC010000011">
    <property type="protein sequence ID" value="MBS3061932.1"/>
    <property type="molecule type" value="Genomic_DNA"/>
</dbReference>
<dbReference type="AlphaFoldDB" id="A0A8T4L7Q9"/>
<protein>
    <submittedName>
        <fullName evidence="1">Cyclase family protein</fullName>
    </submittedName>
</protein>
<evidence type="ECO:0000313" key="2">
    <source>
        <dbReference type="Proteomes" id="UP000675968"/>
    </source>
</evidence>
<dbReference type="GO" id="GO:0004061">
    <property type="term" value="F:arylformamidase activity"/>
    <property type="evidence" value="ECO:0007669"/>
    <property type="project" value="InterPro"/>
</dbReference>
<dbReference type="GO" id="GO:0019441">
    <property type="term" value="P:L-tryptophan catabolic process to kynurenine"/>
    <property type="evidence" value="ECO:0007669"/>
    <property type="project" value="InterPro"/>
</dbReference>
<dbReference type="InterPro" id="IPR007325">
    <property type="entry name" value="KFase/CYL"/>
</dbReference>
<reference evidence="1" key="1">
    <citation type="submission" date="2021-03" db="EMBL/GenBank/DDBJ databases">
        <authorList>
            <person name="Jaffe A."/>
        </authorList>
    </citation>
    <scope>NUCLEOTIDE SEQUENCE</scope>
    <source>
        <strain evidence="1">RIFCSPLOWO2_01_FULL_AR10_48_17</strain>
    </source>
</reference>
<dbReference type="Gene3D" id="3.50.30.50">
    <property type="entry name" value="Putative cyclase"/>
    <property type="match status" value="1"/>
</dbReference>
<proteinExistence type="predicted"/>
<comment type="caution">
    <text evidence="1">The sequence shown here is derived from an EMBL/GenBank/DDBJ whole genome shotgun (WGS) entry which is preliminary data.</text>
</comment>
<accession>A0A8T4L7Q9</accession>
<reference evidence="1" key="2">
    <citation type="submission" date="2021-05" db="EMBL/GenBank/DDBJ databases">
        <title>Protein family content uncovers lineage relationships and bacterial pathway maintenance mechanisms in DPANN archaea.</title>
        <authorList>
            <person name="Castelle C.J."/>
            <person name="Meheust R."/>
            <person name="Jaffe A.L."/>
            <person name="Seitz K."/>
            <person name="Gong X."/>
            <person name="Baker B.J."/>
            <person name="Banfield J.F."/>
        </authorList>
    </citation>
    <scope>NUCLEOTIDE SEQUENCE</scope>
    <source>
        <strain evidence="1">RIFCSPLOWO2_01_FULL_AR10_48_17</strain>
    </source>
</reference>
<sequence length="200" mass="22002">MPITNEMSVYKNKPDKKPLISIEQTIEHGAQETRLDMNLHTGTHFDGPNHMIKDAFSADQQLGTQFVFAAQVLDVSDALEAIDATVLETKTISPGKFILLKTTNSSDETFDPRFVYLEKTGAQKLVQAHVAGVGIDALGIERDQPEHETHRMLMQNNVRILEGLRLAHVPEGNYTLVVAPLSIPGSDATPVRAFLISEGD</sequence>
<dbReference type="InterPro" id="IPR037175">
    <property type="entry name" value="KFase_sf"/>
</dbReference>
<name>A0A8T4L7Q9_9ARCH</name>
<dbReference type="SUPFAM" id="SSF102198">
    <property type="entry name" value="Putative cyclase"/>
    <property type="match status" value="1"/>
</dbReference>
<dbReference type="Pfam" id="PF04199">
    <property type="entry name" value="Cyclase"/>
    <property type="match status" value="1"/>
</dbReference>